<evidence type="ECO:0000256" key="2">
    <source>
        <dbReference type="ARBA" id="ARBA00022670"/>
    </source>
</evidence>
<evidence type="ECO:0000256" key="5">
    <source>
        <dbReference type="PIRSR" id="PIRSR622684-1"/>
    </source>
</evidence>
<feature type="coiled-coil region" evidence="7">
    <location>
        <begin position="79"/>
        <end position="106"/>
    </location>
</feature>
<protein>
    <recommendedName>
        <fullName evidence="9">Calpain catalytic domain-containing protein</fullName>
    </recommendedName>
</protein>
<evidence type="ECO:0000259" key="9">
    <source>
        <dbReference type="PROSITE" id="PS50203"/>
    </source>
</evidence>
<dbReference type="EMBL" id="CAJVPA010000206">
    <property type="protein sequence ID" value="CAG8400883.1"/>
    <property type="molecule type" value="Genomic_DNA"/>
</dbReference>
<dbReference type="InterPro" id="IPR001300">
    <property type="entry name" value="Peptidase_C2_calpain_cat"/>
</dbReference>
<proteinExistence type="inferred from homology"/>
<keyword evidence="7" id="KW-0175">Coiled coil</keyword>
<evidence type="ECO:0000256" key="1">
    <source>
        <dbReference type="ARBA" id="ARBA00007623"/>
    </source>
</evidence>
<dbReference type="Proteomes" id="UP001152646">
    <property type="component" value="Unassembled WGS sequence"/>
</dbReference>
<name>A0A9W4NS89_9EURO</name>
<feature type="compositionally biased region" description="Low complexity" evidence="8">
    <location>
        <begin position="843"/>
        <end position="853"/>
    </location>
</feature>
<gene>
    <name evidence="10" type="ORF">PSALAMII_LOCUS8088</name>
</gene>
<organism evidence="10 11">
    <name type="scientific">Penicillium salamii</name>
    <dbReference type="NCBI Taxonomy" id="1612424"/>
    <lineage>
        <taxon>Eukaryota</taxon>
        <taxon>Fungi</taxon>
        <taxon>Dikarya</taxon>
        <taxon>Ascomycota</taxon>
        <taxon>Pezizomycotina</taxon>
        <taxon>Eurotiomycetes</taxon>
        <taxon>Eurotiomycetidae</taxon>
        <taxon>Eurotiales</taxon>
        <taxon>Aspergillaceae</taxon>
        <taxon>Penicillium</taxon>
    </lineage>
</organism>
<dbReference type="GO" id="GO:0006508">
    <property type="term" value="P:proteolysis"/>
    <property type="evidence" value="ECO:0007669"/>
    <property type="project" value="UniProtKB-KW"/>
</dbReference>
<dbReference type="OrthoDB" id="424753at2759"/>
<evidence type="ECO:0000313" key="11">
    <source>
        <dbReference type="Proteomes" id="UP001152646"/>
    </source>
</evidence>
<keyword evidence="2 6" id="KW-0645">Protease</keyword>
<dbReference type="Gene3D" id="3.90.70.10">
    <property type="entry name" value="Cysteine proteinases"/>
    <property type="match status" value="1"/>
</dbReference>
<feature type="compositionally biased region" description="Polar residues" evidence="8">
    <location>
        <begin position="657"/>
        <end position="667"/>
    </location>
</feature>
<evidence type="ECO:0000256" key="3">
    <source>
        <dbReference type="ARBA" id="ARBA00022801"/>
    </source>
</evidence>
<feature type="compositionally biased region" description="Low complexity" evidence="8">
    <location>
        <begin position="12"/>
        <end position="27"/>
    </location>
</feature>
<dbReference type="InterPro" id="IPR038765">
    <property type="entry name" value="Papain-like_cys_pep_sf"/>
</dbReference>
<keyword evidence="4 6" id="KW-0788">Thiol protease</keyword>
<evidence type="ECO:0000313" key="10">
    <source>
        <dbReference type="EMBL" id="CAG8400883.1"/>
    </source>
</evidence>
<feature type="domain" description="Calpain catalytic" evidence="9">
    <location>
        <begin position="142"/>
        <end position="459"/>
    </location>
</feature>
<dbReference type="PANTHER" id="PTHR10183">
    <property type="entry name" value="CALPAIN"/>
    <property type="match status" value="1"/>
</dbReference>
<accession>A0A9W4NS89</accession>
<feature type="active site" evidence="5 6">
    <location>
        <position position="383"/>
    </location>
</feature>
<dbReference type="SUPFAM" id="SSF54001">
    <property type="entry name" value="Cysteine proteinases"/>
    <property type="match status" value="1"/>
</dbReference>
<comment type="caution">
    <text evidence="10">The sequence shown here is derived from an EMBL/GenBank/DDBJ whole genome shotgun (WGS) entry which is preliminary data.</text>
</comment>
<evidence type="ECO:0000256" key="6">
    <source>
        <dbReference type="PROSITE-ProRule" id="PRU00239"/>
    </source>
</evidence>
<dbReference type="AlphaFoldDB" id="A0A9W4NS89"/>
<evidence type="ECO:0000256" key="8">
    <source>
        <dbReference type="SAM" id="MobiDB-lite"/>
    </source>
</evidence>
<dbReference type="CDD" id="cd00044">
    <property type="entry name" value="CysPc"/>
    <property type="match status" value="1"/>
</dbReference>
<dbReference type="InterPro" id="IPR022684">
    <property type="entry name" value="Calpain_cysteine_protease"/>
</dbReference>
<dbReference type="Pfam" id="PF00648">
    <property type="entry name" value="Peptidase_C2"/>
    <property type="match status" value="2"/>
</dbReference>
<feature type="region of interest" description="Disordered" evidence="8">
    <location>
        <begin position="1"/>
        <end position="34"/>
    </location>
</feature>
<feature type="region of interest" description="Disordered" evidence="8">
    <location>
        <begin position="641"/>
        <end position="709"/>
    </location>
</feature>
<dbReference type="SMART" id="SM00230">
    <property type="entry name" value="CysPc"/>
    <property type="match status" value="1"/>
</dbReference>
<keyword evidence="3 6" id="KW-0378">Hydrolase</keyword>
<reference evidence="10" key="1">
    <citation type="submission" date="2021-07" db="EMBL/GenBank/DDBJ databases">
        <authorList>
            <person name="Branca A.L. A."/>
        </authorList>
    </citation>
    <scope>NUCLEOTIDE SEQUENCE</scope>
</reference>
<sequence>MEFDDEMGFAVAGPGSSRSNSRPPNRARLQHPQESVKQFWEQFNTKHPGKVYTVLPDNPYARTRAKRVPSGRIHGHEAAKSYEQARRECEKSVDRIVKECERVNQKYTDPHFDIELDLKSGRRHYLDGLDKPNSEMRPRGVKRVTEIFEKPEFFVNGPTASDVRQGYDGDCWLMAALCTMGNKEVLIRNICVARNEDVGIYGFVFHRGKRHIMYFLEESACLTLLSDGEWQQCIVDDKLYLRAADYDESVDERPLWDDINRTDTEEEYRRVWQTGSRALYFAQCVDDNETWLPLLEKAFAKAHGDYSAIEGGFVGEAIEDLTGGVTSEVLSGNILNKDRFWTEELMKVNEEFLFGCGTGLFSNWLDPQYRGPPRDRKGISEQHSYSIMEAREIDGHRLLRLRNPWGRKEWHGAWGDGSKEWTPELMKRLGHKFGNDGFFWINYKDLLRKYQHFDRTRLFGPEWSIAQQWTTLNVPWSADYHSTKFMMDVTSSGPVVIVLSQLDTRYFKGLAGEYSFVLKFRLQKEGEEDYLVRSHSSHFMGRSVNAEINLEPGHYHVLMKITAFRHPDVQSTEEIVRQVASTRREKLVQVGLSYDLAHAKGLVRETDQEKRENDLLKRVERKKLRDKTKTMMQKEWIRHQKLSARRERMDACRRNGTPHTPSSGSFDHSSERGGVPGQILAEKAVQDSPVDVGSISSDNSDRRMPNTPGSVPTIHVNGGEGLHARHASNSWRRGAESPRPSLDARLATETLDPSDLELLEGFEFDSDVDMPPEDSDIKIRPPDDEEELSVDPWNAVCVVGLRVYSKDPTLTLQVVRPVLDGSPEAALDRDDPAASATARQRDSYSSLSSQLQY</sequence>
<feature type="compositionally biased region" description="Basic and acidic residues" evidence="8">
    <location>
        <begin position="644"/>
        <end position="653"/>
    </location>
</feature>
<feature type="active site" evidence="5 6">
    <location>
        <position position="403"/>
    </location>
</feature>
<dbReference type="PANTHER" id="PTHR10183:SF379">
    <property type="entry name" value="CALPAIN-5"/>
    <property type="match status" value="1"/>
</dbReference>
<feature type="region of interest" description="Disordered" evidence="8">
    <location>
        <begin position="822"/>
        <end position="853"/>
    </location>
</feature>
<comment type="similarity">
    <text evidence="1">Belongs to the peptidase C2 family.</text>
</comment>
<dbReference type="FunFam" id="3.90.70.10:FF:000072">
    <property type="entry name" value="Cysteine proteinase"/>
    <property type="match status" value="1"/>
</dbReference>
<dbReference type="GO" id="GO:0004198">
    <property type="term" value="F:calcium-dependent cysteine-type endopeptidase activity"/>
    <property type="evidence" value="ECO:0007669"/>
    <property type="project" value="InterPro"/>
</dbReference>
<dbReference type="PROSITE" id="PS50203">
    <property type="entry name" value="CALPAIN_CAT"/>
    <property type="match status" value="1"/>
</dbReference>
<evidence type="ECO:0000256" key="7">
    <source>
        <dbReference type="SAM" id="Coils"/>
    </source>
</evidence>
<evidence type="ECO:0000256" key="4">
    <source>
        <dbReference type="ARBA" id="ARBA00022807"/>
    </source>
</evidence>
<feature type="active site" evidence="5 6">
    <location>
        <position position="171"/>
    </location>
</feature>